<dbReference type="EMBL" id="JAPQKR010000008">
    <property type="protein sequence ID" value="KAJ5211528.1"/>
    <property type="molecule type" value="Genomic_DNA"/>
</dbReference>
<feature type="region of interest" description="Disordered" evidence="1">
    <location>
        <begin position="136"/>
        <end position="198"/>
    </location>
</feature>
<dbReference type="GeneID" id="83177537"/>
<feature type="region of interest" description="Disordered" evidence="1">
    <location>
        <begin position="241"/>
        <end position="265"/>
    </location>
</feature>
<dbReference type="Pfam" id="PF02213">
    <property type="entry name" value="GYF"/>
    <property type="match status" value="1"/>
</dbReference>
<evidence type="ECO:0000313" key="4">
    <source>
        <dbReference type="Proteomes" id="UP001150904"/>
    </source>
</evidence>
<dbReference type="GO" id="GO:0005682">
    <property type="term" value="C:U5 snRNP"/>
    <property type="evidence" value="ECO:0007669"/>
    <property type="project" value="InterPro"/>
</dbReference>
<reference evidence="3" key="2">
    <citation type="journal article" date="2023" name="IMA Fungus">
        <title>Comparative genomic study of the Penicillium genus elucidates a diverse pangenome and 15 lateral gene transfer events.</title>
        <authorList>
            <person name="Petersen C."/>
            <person name="Sorensen T."/>
            <person name="Nielsen M.R."/>
            <person name="Sondergaard T.E."/>
            <person name="Sorensen J.L."/>
            <person name="Fitzpatrick D.A."/>
            <person name="Frisvad J.C."/>
            <person name="Nielsen K.L."/>
        </authorList>
    </citation>
    <scope>NUCLEOTIDE SEQUENCE</scope>
    <source>
        <strain evidence="3">IBT 15544</strain>
    </source>
</reference>
<feature type="region of interest" description="Disordered" evidence="1">
    <location>
        <begin position="302"/>
        <end position="330"/>
    </location>
</feature>
<feature type="region of interest" description="Disordered" evidence="1">
    <location>
        <begin position="1"/>
        <end position="48"/>
    </location>
</feature>
<organism evidence="3 4">
    <name type="scientific">Penicillium cinerascens</name>
    <dbReference type="NCBI Taxonomy" id="70096"/>
    <lineage>
        <taxon>Eukaryota</taxon>
        <taxon>Fungi</taxon>
        <taxon>Dikarya</taxon>
        <taxon>Ascomycota</taxon>
        <taxon>Pezizomycotina</taxon>
        <taxon>Eurotiomycetes</taxon>
        <taxon>Eurotiomycetidae</taxon>
        <taxon>Eurotiales</taxon>
        <taxon>Aspergillaceae</taxon>
        <taxon>Penicillium</taxon>
    </lineage>
</organism>
<proteinExistence type="predicted"/>
<comment type="caution">
    <text evidence="3">The sequence shown here is derived from an EMBL/GenBank/DDBJ whole genome shotgun (WGS) entry which is preliminary data.</text>
</comment>
<protein>
    <recommendedName>
        <fullName evidence="2">GYF domain-containing protein</fullName>
    </recommendedName>
</protein>
<dbReference type="OrthoDB" id="331341at2759"/>
<feature type="region of interest" description="Disordered" evidence="1">
    <location>
        <begin position="68"/>
        <end position="104"/>
    </location>
</feature>
<feature type="compositionally biased region" description="Acidic residues" evidence="1">
    <location>
        <begin position="163"/>
        <end position="176"/>
    </location>
</feature>
<accession>A0A9W9N1M1</accession>
<reference evidence="3" key="1">
    <citation type="submission" date="2022-12" db="EMBL/GenBank/DDBJ databases">
        <authorList>
            <person name="Petersen C."/>
        </authorList>
    </citation>
    <scope>NUCLEOTIDE SEQUENCE</scope>
    <source>
        <strain evidence="3">IBT 15544</strain>
    </source>
</reference>
<dbReference type="RefSeq" id="XP_058309698.1">
    <property type="nucleotide sequence ID" value="XM_058450236.1"/>
</dbReference>
<dbReference type="PROSITE" id="PS50829">
    <property type="entry name" value="GYF"/>
    <property type="match status" value="1"/>
</dbReference>
<feature type="compositionally biased region" description="Acidic residues" evidence="1">
    <location>
        <begin position="319"/>
        <end position="328"/>
    </location>
</feature>
<evidence type="ECO:0000259" key="2">
    <source>
        <dbReference type="PROSITE" id="PS50829"/>
    </source>
</evidence>
<dbReference type="PANTHER" id="PTHR13138:SF3">
    <property type="entry name" value="CD2 ANTIGEN CYTOPLASMIC TAIL-BINDING PROTEIN 2"/>
    <property type="match status" value="1"/>
</dbReference>
<dbReference type="AlphaFoldDB" id="A0A9W9N1M1"/>
<feature type="compositionally biased region" description="Basic and acidic residues" evidence="1">
    <location>
        <begin position="86"/>
        <end position="100"/>
    </location>
</feature>
<dbReference type="Proteomes" id="UP001150904">
    <property type="component" value="Unassembled WGS sequence"/>
</dbReference>
<dbReference type="PANTHER" id="PTHR13138">
    <property type="entry name" value="PROTEIN LIN1"/>
    <property type="match status" value="1"/>
</dbReference>
<dbReference type="FunFam" id="3.30.1490.40:FF:000005">
    <property type="entry name" value="CD2 antigen cytoplasmic tail-binding protein 2"/>
    <property type="match status" value="1"/>
</dbReference>
<feature type="compositionally biased region" description="Basic and acidic residues" evidence="1">
    <location>
        <begin position="10"/>
        <end position="35"/>
    </location>
</feature>
<dbReference type="InterPro" id="IPR039905">
    <property type="entry name" value="CD2BP2/Lin1"/>
</dbReference>
<evidence type="ECO:0000313" key="3">
    <source>
        <dbReference type="EMBL" id="KAJ5211528.1"/>
    </source>
</evidence>
<keyword evidence="4" id="KW-1185">Reference proteome</keyword>
<dbReference type="InterPro" id="IPR003169">
    <property type="entry name" value="GYF"/>
</dbReference>
<name>A0A9W9N1M1_9EURO</name>
<dbReference type="SMART" id="SM00444">
    <property type="entry name" value="GYF"/>
    <property type="match status" value="1"/>
</dbReference>
<sequence>MASSQPRPKRAGEDYARTHHEDDSEEPSKKPRFDLRNPSALAPDALEEDAVLDADEIGRRGQQVRRKAVNLDGYDSDSDNEGFSARMEEKSKREREKHDAEDDDMFAELQEDFGEEEIDGDEAIRKNKKNVRFLRDDEIEGQVASSKGGKTLHADLSKGPDTIDAEDDESDSDVGEEERAKVDEEVDEELGAGGKKKHAPLLDAFNMSAEQEEGRFDDQGNFVRKAVDPDAVHDSWLEGVSKKDIRKAKEAAEKRDAERKEKDRRDDGLLTADVLKTIITHLERGETILEALARLGKGLHRKPKWQNKKKNKKNHGAEDVEMAEENPDEVNRREAIDSITGAADILMGRGQPEIYHTERELLTRQYRNETGENWVDPPSISTGKSEQGPVMWEYRWSDARDGGDAHGPYDGSMMDSWKTAGYFGEGVEFRRVGDTGAWNSTVNFV</sequence>
<gene>
    <name evidence="3" type="ORF">N7498_003174</name>
</gene>
<dbReference type="SUPFAM" id="SSF55277">
    <property type="entry name" value="GYF domain"/>
    <property type="match status" value="1"/>
</dbReference>
<evidence type="ECO:0000256" key="1">
    <source>
        <dbReference type="SAM" id="MobiDB-lite"/>
    </source>
</evidence>
<feature type="domain" description="GYF" evidence="2">
    <location>
        <begin position="389"/>
        <end position="445"/>
    </location>
</feature>
<feature type="compositionally biased region" description="Basic residues" evidence="1">
    <location>
        <begin position="302"/>
        <end position="314"/>
    </location>
</feature>
<dbReference type="Gene3D" id="3.30.1490.40">
    <property type="match status" value="1"/>
</dbReference>
<dbReference type="InterPro" id="IPR035445">
    <property type="entry name" value="GYF-like_dom_sf"/>
</dbReference>